<dbReference type="InterPro" id="IPR006016">
    <property type="entry name" value="UspA"/>
</dbReference>
<organism evidence="3 4">
    <name type="scientific">Winogradskya consettensis</name>
    <dbReference type="NCBI Taxonomy" id="113560"/>
    <lineage>
        <taxon>Bacteria</taxon>
        <taxon>Bacillati</taxon>
        <taxon>Actinomycetota</taxon>
        <taxon>Actinomycetes</taxon>
        <taxon>Micromonosporales</taxon>
        <taxon>Micromonosporaceae</taxon>
        <taxon>Winogradskya</taxon>
    </lineage>
</organism>
<reference evidence="3" key="1">
    <citation type="submission" date="2021-03" db="EMBL/GenBank/DDBJ databases">
        <title>Whole genome shotgun sequence of Actinoplanes consettensis NBRC 14913.</title>
        <authorList>
            <person name="Komaki H."/>
            <person name="Tamura T."/>
        </authorList>
    </citation>
    <scope>NUCLEOTIDE SEQUENCE</scope>
    <source>
        <strain evidence="3">NBRC 14913</strain>
    </source>
</reference>
<sequence>MTAPVIVGVDGGDSGRDALLLGQWAATVLDAPLVVAVVHPAPAALGSGRVDAEWIASRHEAARSVLDGARAVLTGLGIPATGPAVEYRTVASTSAAHGLHDLAEELGAQTIVVGSGRAGPRHRLFAGSTADRLLAGSICPIAVAPAGMQRPPGTLGRIGVAYVDTLDGRAALDTAASLASRTRTPLRLYTVVADADATLPFLVGQDAEHAFRDTARETYELSLTRAASSVRETTADWEIRTGDVVDQLAELDDIDVLFCGSRGYGPTRRVFLGGVSTRLVRRARRPVVIVPRSG</sequence>
<dbReference type="Gene3D" id="3.40.50.12370">
    <property type="match status" value="1"/>
</dbReference>
<protein>
    <submittedName>
        <fullName evidence="3">Universal stress protein</fullName>
    </submittedName>
</protein>
<dbReference type="PANTHER" id="PTHR46268">
    <property type="entry name" value="STRESS RESPONSE PROTEIN NHAX"/>
    <property type="match status" value="1"/>
</dbReference>
<comment type="similarity">
    <text evidence="1">Belongs to the universal stress protein A family.</text>
</comment>
<feature type="domain" description="UspA" evidence="2">
    <location>
        <begin position="157"/>
        <end position="291"/>
    </location>
</feature>
<dbReference type="PRINTS" id="PR01438">
    <property type="entry name" value="UNVRSLSTRESS"/>
</dbReference>
<evidence type="ECO:0000256" key="1">
    <source>
        <dbReference type="ARBA" id="ARBA00008791"/>
    </source>
</evidence>
<dbReference type="SUPFAM" id="SSF52402">
    <property type="entry name" value="Adenine nucleotide alpha hydrolases-like"/>
    <property type="match status" value="2"/>
</dbReference>
<evidence type="ECO:0000259" key="2">
    <source>
        <dbReference type="Pfam" id="PF00582"/>
    </source>
</evidence>
<dbReference type="AlphaFoldDB" id="A0A919SGJ5"/>
<comment type="caution">
    <text evidence="3">The sequence shown here is derived from an EMBL/GenBank/DDBJ whole genome shotgun (WGS) entry which is preliminary data.</text>
</comment>
<dbReference type="Pfam" id="PF00582">
    <property type="entry name" value="Usp"/>
    <property type="match status" value="2"/>
</dbReference>
<evidence type="ECO:0000313" key="3">
    <source>
        <dbReference type="EMBL" id="GIM71279.1"/>
    </source>
</evidence>
<dbReference type="InterPro" id="IPR006015">
    <property type="entry name" value="Universal_stress_UspA"/>
</dbReference>
<gene>
    <name evidence="3" type="ORF">Aco04nite_24480</name>
</gene>
<keyword evidence="4" id="KW-1185">Reference proteome</keyword>
<dbReference type="RefSeq" id="WP_212997353.1">
    <property type="nucleotide sequence ID" value="NZ_BAAATW010000013.1"/>
</dbReference>
<dbReference type="Proteomes" id="UP000680865">
    <property type="component" value="Unassembled WGS sequence"/>
</dbReference>
<evidence type="ECO:0000313" key="4">
    <source>
        <dbReference type="Proteomes" id="UP000680865"/>
    </source>
</evidence>
<proteinExistence type="inferred from homology"/>
<feature type="domain" description="UspA" evidence="2">
    <location>
        <begin position="2"/>
        <end position="144"/>
    </location>
</feature>
<accession>A0A919SGJ5</accession>
<dbReference type="EMBL" id="BOQP01000010">
    <property type="protein sequence ID" value="GIM71279.1"/>
    <property type="molecule type" value="Genomic_DNA"/>
</dbReference>
<name>A0A919SGJ5_9ACTN</name>
<dbReference type="PANTHER" id="PTHR46268:SF6">
    <property type="entry name" value="UNIVERSAL STRESS PROTEIN UP12"/>
    <property type="match status" value="1"/>
</dbReference>
<dbReference type="CDD" id="cd00293">
    <property type="entry name" value="USP-like"/>
    <property type="match status" value="2"/>
</dbReference>